<accession>A0A0V0S5E3</accession>
<dbReference type="Proteomes" id="UP000054630">
    <property type="component" value="Unassembled WGS sequence"/>
</dbReference>
<proteinExistence type="predicted"/>
<protein>
    <submittedName>
        <fullName evidence="1">Uncharacterized protein</fullName>
    </submittedName>
</protein>
<name>A0A0V0S5E3_9BILA</name>
<dbReference type="OrthoDB" id="10483081at2759"/>
<keyword evidence="2" id="KW-1185">Reference proteome</keyword>
<comment type="caution">
    <text evidence="1">The sequence shown here is derived from an EMBL/GenBank/DDBJ whole genome shotgun (WGS) entry which is preliminary data.</text>
</comment>
<dbReference type="EMBL" id="JYDL01000036">
    <property type="protein sequence ID" value="KRX21913.1"/>
    <property type="molecule type" value="Genomic_DNA"/>
</dbReference>
<organism evidence="1 2">
    <name type="scientific">Trichinella nelsoni</name>
    <dbReference type="NCBI Taxonomy" id="6336"/>
    <lineage>
        <taxon>Eukaryota</taxon>
        <taxon>Metazoa</taxon>
        <taxon>Ecdysozoa</taxon>
        <taxon>Nematoda</taxon>
        <taxon>Enoplea</taxon>
        <taxon>Dorylaimia</taxon>
        <taxon>Trichinellida</taxon>
        <taxon>Trichinellidae</taxon>
        <taxon>Trichinella</taxon>
    </lineage>
</organism>
<gene>
    <name evidence="1" type="ORF">T07_1260</name>
</gene>
<sequence>MNSAYELWRQISFFDHNDTSHRSLTCRLLRQKIAAHILANALYSTAGRSCEILTFAKLNIVVEC</sequence>
<reference evidence="1 2" key="1">
    <citation type="submission" date="2015-01" db="EMBL/GenBank/DDBJ databases">
        <title>Evolution of Trichinella species and genotypes.</title>
        <authorList>
            <person name="Korhonen P.K."/>
            <person name="Edoardo P."/>
            <person name="Giuseppe L.R."/>
            <person name="Gasser R.B."/>
        </authorList>
    </citation>
    <scope>NUCLEOTIDE SEQUENCE [LARGE SCALE GENOMIC DNA]</scope>
    <source>
        <strain evidence="1">ISS37</strain>
    </source>
</reference>
<dbReference type="AlphaFoldDB" id="A0A0V0S5E3"/>
<evidence type="ECO:0000313" key="2">
    <source>
        <dbReference type="Proteomes" id="UP000054630"/>
    </source>
</evidence>
<evidence type="ECO:0000313" key="1">
    <source>
        <dbReference type="EMBL" id="KRX21913.1"/>
    </source>
</evidence>